<protein>
    <submittedName>
        <fullName evidence="3">Uncharacterized protein</fullName>
    </submittedName>
</protein>
<dbReference type="Proteomes" id="UP000663881">
    <property type="component" value="Unassembled WGS sequence"/>
</dbReference>
<dbReference type="GO" id="GO:0016020">
    <property type="term" value="C:membrane"/>
    <property type="evidence" value="ECO:0007669"/>
    <property type="project" value="TreeGrafter"/>
</dbReference>
<name>A0A820QH20_9BILA</name>
<feature type="non-terminal residue" evidence="3">
    <location>
        <position position="1"/>
    </location>
</feature>
<dbReference type="InterPro" id="IPR051359">
    <property type="entry name" value="CaCA_antiporter"/>
</dbReference>
<keyword evidence="1" id="KW-0813">Transport</keyword>
<sequence length="154" mass="17571">VVAGTICLVTPFRSIQRPLLRDIIFFIIASFAAYVAMYDGKIYLYESLGFIIMYVVYLIVLIGGYFVNRRIKDRRALIQAAHTEAAAKTYGSIQTPEETTVSVDNINIPDESYAQPDVSFALSLRHAFLPRDDMPWAERGKLSKFFSIFKVRKF</sequence>
<comment type="caution">
    <text evidence="3">The sequence shown here is derived from an EMBL/GenBank/DDBJ whole genome shotgun (WGS) entry which is preliminary data.</text>
</comment>
<evidence type="ECO:0000313" key="3">
    <source>
        <dbReference type="EMBL" id="CAF4421099.1"/>
    </source>
</evidence>
<dbReference type="PANTHER" id="PTHR12266:SF0">
    <property type="entry name" value="MITOCHONDRIAL SODIUM_CALCIUM EXCHANGER PROTEIN"/>
    <property type="match status" value="1"/>
</dbReference>
<keyword evidence="2" id="KW-1133">Transmembrane helix</keyword>
<gene>
    <name evidence="3" type="ORF">OKA104_LOCUS52529</name>
</gene>
<dbReference type="Gene3D" id="1.20.1420.30">
    <property type="entry name" value="NCX, central ion-binding region"/>
    <property type="match status" value="1"/>
</dbReference>
<dbReference type="GO" id="GO:0008324">
    <property type="term" value="F:monoatomic cation transmembrane transporter activity"/>
    <property type="evidence" value="ECO:0007669"/>
    <property type="project" value="TreeGrafter"/>
</dbReference>
<evidence type="ECO:0000256" key="1">
    <source>
        <dbReference type="ARBA" id="ARBA00022448"/>
    </source>
</evidence>
<dbReference type="PANTHER" id="PTHR12266">
    <property type="entry name" value="NA+/CA2+ K+ INDEPENDENT EXCHANGER"/>
    <property type="match status" value="1"/>
</dbReference>
<keyword evidence="2" id="KW-0472">Membrane</keyword>
<evidence type="ECO:0000256" key="2">
    <source>
        <dbReference type="SAM" id="Phobius"/>
    </source>
</evidence>
<proteinExistence type="predicted"/>
<dbReference type="AlphaFoldDB" id="A0A820QH20"/>
<feature type="transmembrane region" description="Helical" evidence="2">
    <location>
        <begin position="19"/>
        <end position="37"/>
    </location>
</feature>
<feature type="transmembrane region" description="Helical" evidence="2">
    <location>
        <begin position="43"/>
        <end position="67"/>
    </location>
</feature>
<organism evidence="3 4">
    <name type="scientific">Adineta steineri</name>
    <dbReference type="NCBI Taxonomy" id="433720"/>
    <lineage>
        <taxon>Eukaryota</taxon>
        <taxon>Metazoa</taxon>
        <taxon>Spiralia</taxon>
        <taxon>Gnathifera</taxon>
        <taxon>Rotifera</taxon>
        <taxon>Eurotatoria</taxon>
        <taxon>Bdelloidea</taxon>
        <taxon>Adinetida</taxon>
        <taxon>Adinetidae</taxon>
        <taxon>Adineta</taxon>
    </lineage>
</organism>
<dbReference type="GO" id="GO:0006874">
    <property type="term" value="P:intracellular calcium ion homeostasis"/>
    <property type="evidence" value="ECO:0007669"/>
    <property type="project" value="TreeGrafter"/>
</dbReference>
<keyword evidence="2" id="KW-0812">Transmembrane</keyword>
<accession>A0A820QH20</accession>
<dbReference type="InterPro" id="IPR044880">
    <property type="entry name" value="NCX_ion-bd_dom_sf"/>
</dbReference>
<dbReference type="EMBL" id="CAJOAY010030721">
    <property type="protein sequence ID" value="CAF4421099.1"/>
    <property type="molecule type" value="Genomic_DNA"/>
</dbReference>
<reference evidence="3" key="1">
    <citation type="submission" date="2021-02" db="EMBL/GenBank/DDBJ databases">
        <authorList>
            <person name="Nowell W R."/>
        </authorList>
    </citation>
    <scope>NUCLEOTIDE SEQUENCE</scope>
</reference>
<evidence type="ECO:0000313" key="4">
    <source>
        <dbReference type="Proteomes" id="UP000663881"/>
    </source>
</evidence>